<dbReference type="InterPro" id="IPR050186">
    <property type="entry name" value="TPT_transporter"/>
</dbReference>
<dbReference type="InterPro" id="IPR004853">
    <property type="entry name" value="Sugar_P_trans_dom"/>
</dbReference>
<dbReference type="AlphaFoldDB" id="A0A7S0DHJ0"/>
<proteinExistence type="predicted"/>
<feature type="region of interest" description="Disordered" evidence="5">
    <location>
        <begin position="298"/>
        <end position="327"/>
    </location>
</feature>
<feature type="transmembrane region" description="Helical" evidence="6">
    <location>
        <begin position="36"/>
        <end position="60"/>
    </location>
</feature>
<feature type="transmembrane region" description="Helical" evidence="6">
    <location>
        <begin position="72"/>
        <end position="90"/>
    </location>
</feature>
<feature type="transmembrane region" description="Helical" evidence="6">
    <location>
        <begin position="96"/>
        <end position="116"/>
    </location>
</feature>
<comment type="subcellular location">
    <subcellularLocation>
        <location evidence="1">Membrane</location>
        <topology evidence="1">Multi-pass membrane protein</topology>
    </subcellularLocation>
</comment>
<protein>
    <recommendedName>
        <fullName evidence="7">Sugar phosphate transporter domain-containing protein</fullName>
    </recommendedName>
</protein>
<evidence type="ECO:0000313" key="8">
    <source>
        <dbReference type="EMBL" id="CAD8455118.1"/>
    </source>
</evidence>
<evidence type="ECO:0000256" key="4">
    <source>
        <dbReference type="ARBA" id="ARBA00023136"/>
    </source>
</evidence>
<feature type="transmembrane region" description="Helical" evidence="6">
    <location>
        <begin position="180"/>
        <end position="201"/>
    </location>
</feature>
<feature type="transmembrane region" description="Helical" evidence="6">
    <location>
        <begin position="249"/>
        <end position="269"/>
    </location>
</feature>
<reference evidence="8" key="1">
    <citation type="submission" date="2021-01" db="EMBL/GenBank/DDBJ databases">
        <authorList>
            <person name="Corre E."/>
            <person name="Pelletier E."/>
            <person name="Niang G."/>
            <person name="Scheremetjew M."/>
            <person name="Finn R."/>
            <person name="Kale V."/>
            <person name="Holt S."/>
            <person name="Cochrane G."/>
            <person name="Meng A."/>
            <person name="Brown T."/>
            <person name="Cohen L."/>
        </authorList>
    </citation>
    <scope>NUCLEOTIDE SEQUENCE</scope>
    <source>
        <strain evidence="8">CCMP2058</strain>
    </source>
</reference>
<feature type="domain" description="Sugar phosphate transporter" evidence="7">
    <location>
        <begin position="16"/>
        <end position="288"/>
    </location>
</feature>
<dbReference type="PANTHER" id="PTHR11132">
    <property type="entry name" value="SOLUTE CARRIER FAMILY 35"/>
    <property type="match status" value="1"/>
</dbReference>
<feature type="transmembrane region" description="Helical" evidence="6">
    <location>
        <begin position="213"/>
        <end position="242"/>
    </location>
</feature>
<dbReference type="EMBL" id="HBEM01020532">
    <property type="protein sequence ID" value="CAD8455118.1"/>
    <property type="molecule type" value="Transcribed_RNA"/>
</dbReference>
<organism evidence="8">
    <name type="scientific">Amorphochlora amoebiformis</name>
    <dbReference type="NCBI Taxonomy" id="1561963"/>
    <lineage>
        <taxon>Eukaryota</taxon>
        <taxon>Sar</taxon>
        <taxon>Rhizaria</taxon>
        <taxon>Cercozoa</taxon>
        <taxon>Chlorarachniophyceae</taxon>
        <taxon>Amorphochlora</taxon>
    </lineage>
</organism>
<keyword evidence="4 6" id="KW-0472">Membrane</keyword>
<keyword evidence="2 6" id="KW-0812">Transmembrane</keyword>
<evidence type="ECO:0000256" key="5">
    <source>
        <dbReference type="SAM" id="MobiDB-lite"/>
    </source>
</evidence>
<feature type="transmembrane region" description="Helical" evidence="6">
    <location>
        <begin position="146"/>
        <end position="168"/>
    </location>
</feature>
<dbReference type="GO" id="GO:0016020">
    <property type="term" value="C:membrane"/>
    <property type="evidence" value="ECO:0007669"/>
    <property type="project" value="UniProtKB-SubCell"/>
</dbReference>
<sequence>MGVDYKRDVPLLAFNFASAILIISVNKIVFNSGFNFPILLTVIQYLITWTMLEVLAIGGFFKRLNIPADKHLWVLAFAIGTATAISNLSLKYNSVGVYTISKLLLTPAAVCGEYILRGKVCSKTRMALLAFLCLCVLFSSKTDLDINIKGSICVISWLPVAVIYKVGWASAVKDRGFDTLALMHYIMPYASIFCSTMSFFLEDTDAVVNGDWATYYTFLLLIISGLSAFLINLSGFLVMGLLSPLTHIVLGQAKSAVMMLIGILCFGYNPQAKSVLGAVLAMASITCYTYVNIKEQQNSNQKTNDSREKGSKDIEMVQQRVESQKEN</sequence>
<evidence type="ECO:0000259" key="7">
    <source>
        <dbReference type="Pfam" id="PF03151"/>
    </source>
</evidence>
<feature type="transmembrane region" description="Helical" evidence="6">
    <location>
        <begin position="275"/>
        <end position="293"/>
    </location>
</feature>
<evidence type="ECO:0000256" key="3">
    <source>
        <dbReference type="ARBA" id="ARBA00022989"/>
    </source>
</evidence>
<gene>
    <name evidence="8" type="ORF">LAMO00422_LOCUS14062</name>
</gene>
<keyword evidence="3 6" id="KW-1133">Transmembrane helix</keyword>
<evidence type="ECO:0000256" key="6">
    <source>
        <dbReference type="SAM" id="Phobius"/>
    </source>
</evidence>
<name>A0A7S0DHJ0_9EUKA</name>
<evidence type="ECO:0000256" key="2">
    <source>
        <dbReference type="ARBA" id="ARBA00022692"/>
    </source>
</evidence>
<accession>A0A7S0DHJ0</accession>
<dbReference type="Pfam" id="PF03151">
    <property type="entry name" value="TPT"/>
    <property type="match status" value="1"/>
</dbReference>
<feature type="compositionally biased region" description="Basic and acidic residues" evidence="5">
    <location>
        <begin position="304"/>
        <end position="315"/>
    </location>
</feature>
<feature type="transmembrane region" description="Helical" evidence="6">
    <location>
        <begin position="12"/>
        <end position="30"/>
    </location>
</feature>
<evidence type="ECO:0000256" key="1">
    <source>
        <dbReference type="ARBA" id="ARBA00004141"/>
    </source>
</evidence>